<dbReference type="OrthoDB" id="432299at2759"/>
<dbReference type="SMART" id="SM01117">
    <property type="entry name" value="Cyt-b5"/>
    <property type="match status" value="1"/>
</dbReference>
<reference evidence="7 8" key="1">
    <citation type="journal article" date="2018" name="Nat. Ecol. Evol.">
        <title>Pezizomycetes genomes reveal the molecular basis of ectomycorrhizal truffle lifestyle.</title>
        <authorList>
            <person name="Murat C."/>
            <person name="Payen T."/>
            <person name="Noel B."/>
            <person name="Kuo A."/>
            <person name="Morin E."/>
            <person name="Chen J."/>
            <person name="Kohler A."/>
            <person name="Krizsan K."/>
            <person name="Balestrini R."/>
            <person name="Da Silva C."/>
            <person name="Montanini B."/>
            <person name="Hainaut M."/>
            <person name="Levati E."/>
            <person name="Barry K.W."/>
            <person name="Belfiori B."/>
            <person name="Cichocki N."/>
            <person name="Clum A."/>
            <person name="Dockter R.B."/>
            <person name="Fauchery L."/>
            <person name="Guy J."/>
            <person name="Iotti M."/>
            <person name="Le Tacon F."/>
            <person name="Lindquist E.A."/>
            <person name="Lipzen A."/>
            <person name="Malagnac F."/>
            <person name="Mello A."/>
            <person name="Molinier V."/>
            <person name="Miyauchi S."/>
            <person name="Poulain J."/>
            <person name="Riccioni C."/>
            <person name="Rubini A."/>
            <person name="Sitrit Y."/>
            <person name="Splivallo R."/>
            <person name="Traeger S."/>
            <person name="Wang M."/>
            <person name="Zifcakova L."/>
            <person name="Wipf D."/>
            <person name="Zambonelli A."/>
            <person name="Paolocci F."/>
            <person name="Nowrousian M."/>
            <person name="Ottonello S."/>
            <person name="Baldrian P."/>
            <person name="Spatafora J.W."/>
            <person name="Henrissat B."/>
            <person name="Nagy L.G."/>
            <person name="Aury J.M."/>
            <person name="Wincker P."/>
            <person name="Grigoriev I.V."/>
            <person name="Bonfante P."/>
            <person name="Martin F.M."/>
        </authorList>
    </citation>
    <scope>NUCLEOTIDE SEQUENCE [LARGE SCALE GENOMIC DNA]</scope>
    <source>
        <strain evidence="7 8">RN42</strain>
    </source>
</reference>
<evidence type="ECO:0000313" key="8">
    <source>
        <dbReference type="Proteomes" id="UP000275078"/>
    </source>
</evidence>
<feature type="domain" description="Cytochrome b5 heme-binding" evidence="6">
    <location>
        <begin position="125"/>
        <end position="202"/>
    </location>
</feature>
<dbReference type="GO" id="GO:0004128">
    <property type="term" value="F:cytochrome-b5 reductase activity, acting on NAD(P)H"/>
    <property type="evidence" value="ECO:0007669"/>
    <property type="project" value="TreeGrafter"/>
</dbReference>
<dbReference type="InterPro" id="IPR051872">
    <property type="entry name" value="Cytochrome_b5/Flavoprotein_Rdt"/>
</dbReference>
<evidence type="ECO:0000256" key="3">
    <source>
        <dbReference type="ARBA" id="ARBA00023004"/>
    </source>
</evidence>
<keyword evidence="3 4" id="KW-0408">Iron</keyword>
<dbReference type="GO" id="GO:0020037">
    <property type="term" value="F:heme binding"/>
    <property type="evidence" value="ECO:0007669"/>
    <property type="project" value="UniProtKB-UniRule"/>
</dbReference>
<evidence type="ECO:0000256" key="1">
    <source>
        <dbReference type="ARBA" id="ARBA00022617"/>
    </source>
</evidence>
<feature type="region of interest" description="Disordered" evidence="5">
    <location>
        <begin position="1"/>
        <end position="60"/>
    </location>
</feature>
<keyword evidence="2 4" id="KW-0479">Metal-binding</keyword>
<keyword evidence="1 4" id="KW-0349">Heme</keyword>
<dbReference type="PRINTS" id="PR00363">
    <property type="entry name" value="CYTOCHROMEB5"/>
</dbReference>
<dbReference type="InterPro" id="IPR036400">
    <property type="entry name" value="Cyt_B5-like_heme/steroid_sf"/>
</dbReference>
<sequence>TPPGDDDEDYVPSFPAIGSAQRAAPSMASLRPQSNAASMMLPPPLPNRFQGQPNSRKPVRNMAANGLMDSLRSQRSGGLQTPPTITEKPKKPRKKVILEPGHSPLDWARLQRSGYDLRGISTPGFLRITPSELKKHNNQPDDVWTALNGKVYNLSAYLPFHPGGEREALRGAGKDCTTLFMKVHPWVNAEGMLKECLIGFLVPEDDESASIDIQTDDKPVVINGSLEDID</sequence>
<dbReference type="Proteomes" id="UP000275078">
    <property type="component" value="Unassembled WGS sequence"/>
</dbReference>
<dbReference type="PROSITE" id="PS50255">
    <property type="entry name" value="CYTOCHROME_B5_2"/>
    <property type="match status" value="1"/>
</dbReference>
<dbReference type="PROSITE" id="PS00191">
    <property type="entry name" value="CYTOCHROME_B5_1"/>
    <property type="match status" value="1"/>
</dbReference>
<gene>
    <name evidence="7" type="ORF">BJ508DRAFT_202324</name>
</gene>
<name>A0A3N4J2Y4_ASCIM</name>
<feature type="non-terminal residue" evidence="7">
    <location>
        <position position="1"/>
    </location>
</feature>
<evidence type="ECO:0000313" key="7">
    <source>
        <dbReference type="EMBL" id="RPA88244.1"/>
    </source>
</evidence>
<evidence type="ECO:0000259" key="6">
    <source>
        <dbReference type="PROSITE" id="PS50255"/>
    </source>
</evidence>
<accession>A0A3N4J2Y4</accession>
<dbReference type="InterPro" id="IPR018506">
    <property type="entry name" value="Cyt_B5_heme-BS"/>
</dbReference>
<protein>
    <submittedName>
        <fullName evidence="7">Cytochrome b5</fullName>
    </submittedName>
</protein>
<keyword evidence="8" id="KW-1185">Reference proteome</keyword>
<dbReference type="GO" id="GO:0046872">
    <property type="term" value="F:metal ion binding"/>
    <property type="evidence" value="ECO:0007669"/>
    <property type="project" value="UniProtKB-UniRule"/>
</dbReference>
<dbReference type="InterPro" id="IPR001199">
    <property type="entry name" value="Cyt_B5-like_heme/steroid-bd"/>
</dbReference>
<dbReference type="GO" id="GO:0005737">
    <property type="term" value="C:cytoplasm"/>
    <property type="evidence" value="ECO:0007669"/>
    <property type="project" value="TreeGrafter"/>
</dbReference>
<dbReference type="AlphaFoldDB" id="A0A3N4J2Y4"/>
<dbReference type="Pfam" id="PF00173">
    <property type="entry name" value="Cyt-b5"/>
    <property type="match status" value="1"/>
</dbReference>
<dbReference type="PANTHER" id="PTHR46237">
    <property type="entry name" value="CYTOCHROME B5 REDUCTASE 4 FAMILY MEMBER"/>
    <property type="match status" value="1"/>
</dbReference>
<evidence type="ECO:0000256" key="4">
    <source>
        <dbReference type="RuleBase" id="RU362121"/>
    </source>
</evidence>
<dbReference type="SUPFAM" id="SSF55856">
    <property type="entry name" value="Cytochrome b5-like heme/steroid binding domain"/>
    <property type="match status" value="1"/>
</dbReference>
<dbReference type="PANTHER" id="PTHR46237:SF1">
    <property type="entry name" value="CYTOCHROME B5 REDUCTASE 4"/>
    <property type="match status" value="1"/>
</dbReference>
<dbReference type="EMBL" id="ML119645">
    <property type="protein sequence ID" value="RPA88244.1"/>
    <property type="molecule type" value="Genomic_DNA"/>
</dbReference>
<organism evidence="7 8">
    <name type="scientific">Ascobolus immersus RN42</name>
    <dbReference type="NCBI Taxonomy" id="1160509"/>
    <lineage>
        <taxon>Eukaryota</taxon>
        <taxon>Fungi</taxon>
        <taxon>Dikarya</taxon>
        <taxon>Ascomycota</taxon>
        <taxon>Pezizomycotina</taxon>
        <taxon>Pezizomycetes</taxon>
        <taxon>Pezizales</taxon>
        <taxon>Ascobolaceae</taxon>
        <taxon>Ascobolus</taxon>
    </lineage>
</organism>
<comment type="similarity">
    <text evidence="4">Belongs to the cytochrome b5 family.</text>
</comment>
<feature type="region of interest" description="Disordered" evidence="5">
    <location>
        <begin position="72"/>
        <end position="94"/>
    </location>
</feature>
<proteinExistence type="inferred from homology"/>
<dbReference type="FunFam" id="3.10.120.10:FF:000001">
    <property type="entry name" value="Cytochrome b5 reductase 4"/>
    <property type="match status" value="1"/>
</dbReference>
<dbReference type="STRING" id="1160509.A0A3N4J2Y4"/>
<dbReference type="Gene3D" id="3.10.120.10">
    <property type="entry name" value="Cytochrome b5-like heme/steroid binding domain"/>
    <property type="match status" value="1"/>
</dbReference>
<evidence type="ECO:0000256" key="2">
    <source>
        <dbReference type="ARBA" id="ARBA00022723"/>
    </source>
</evidence>
<evidence type="ECO:0000256" key="5">
    <source>
        <dbReference type="SAM" id="MobiDB-lite"/>
    </source>
</evidence>
<feature type="compositionally biased region" description="Acidic residues" evidence="5">
    <location>
        <begin position="1"/>
        <end position="10"/>
    </location>
</feature>